<dbReference type="Gene3D" id="3.30.40.10">
    <property type="entry name" value="Zinc/RING finger domain, C3HC4 (zinc finger)"/>
    <property type="match status" value="1"/>
</dbReference>
<feature type="compositionally biased region" description="Basic and acidic residues" evidence="2">
    <location>
        <begin position="660"/>
        <end position="671"/>
    </location>
</feature>
<feature type="region of interest" description="Disordered" evidence="2">
    <location>
        <begin position="92"/>
        <end position="119"/>
    </location>
</feature>
<reference evidence="4 5" key="1">
    <citation type="submission" date="2024-02" db="EMBL/GenBank/DDBJ databases">
        <title>Discinaceae phylogenomics.</title>
        <authorList>
            <person name="Dirks A.C."/>
            <person name="James T.Y."/>
        </authorList>
    </citation>
    <scope>NUCLEOTIDE SEQUENCE [LARGE SCALE GENOMIC DNA]</scope>
    <source>
        <strain evidence="4 5">ACD0624</strain>
    </source>
</reference>
<dbReference type="PROSITE" id="PS50089">
    <property type="entry name" value="ZF_RING_2"/>
    <property type="match status" value="1"/>
</dbReference>
<feature type="compositionally biased region" description="Basic and acidic residues" evidence="2">
    <location>
        <begin position="578"/>
        <end position="587"/>
    </location>
</feature>
<proteinExistence type="predicted"/>
<feature type="domain" description="RING-type" evidence="3">
    <location>
        <begin position="26"/>
        <end position="62"/>
    </location>
</feature>
<organism evidence="4 5">
    <name type="scientific">Discina gigas</name>
    <dbReference type="NCBI Taxonomy" id="1032678"/>
    <lineage>
        <taxon>Eukaryota</taxon>
        <taxon>Fungi</taxon>
        <taxon>Dikarya</taxon>
        <taxon>Ascomycota</taxon>
        <taxon>Pezizomycotina</taxon>
        <taxon>Pezizomycetes</taxon>
        <taxon>Pezizales</taxon>
        <taxon>Discinaceae</taxon>
        <taxon>Discina</taxon>
    </lineage>
</organism>
<accession>A0ABR3GA01</accession>
<feature type="compositionally biased region" description="Basic and acidic residues" evidence="2">
    <location>
        <begin position="614"/>
        <end position="624"/>
    </location>
</feature>
<feature type="compositionally biased region" description="Basic and acidic residues" evidence="2">
    <location>
        <begin position="817"/>
        <end position="881"/>
    </location>
</feature>
<evidence type="ECO:0000313" key="5">
    <source>
        <dbReference type="Proteomes" id="UP001447188"/>
    </source>
</evidence>
<gene>
    <name evidence="4" type="ORF">Q9L58_008552</name>
</gene>
<keyword evidence="1" id="KW-0863">Zinc-finger</keyword>
<evidence type="ECO:0000259" key="3">
    <source>
        <dbReference type="PROSITE" id="PS50089"/>
    </source>
</evidence>
<feature type="region of interest" description="Disordered" evidence="2">
    <location>
        <begin position="520"/>
        <end position="915"/>
    </location>
</feature>
<feature type="compositionally biased region" description="Basic residues" evidence="2">
    <location>
        <begin position="803"/>
        <end position="816"/>
    </location>
</feature>
<dbReference type="Proteomes" id="UP001447188">
    <property type="component" value="Unassembled WGS sequence"/>
</dbReference>
<feature type="compositionally biased region" description="Basic and acidic residues" evidence="2">
    <location>
        <begin position="897"/>
        <end position="915"/>
    </location>
</feature>
<dbReference type="InterPro" id="IPR001841">
    <property type="entry name" value="Znf_RING"/>
</dbReference>
<evidence type="ECO:0000256" key="2">
    <source>
        <dbReference type="SAM" id="MobiDB-lite"/>
    </source>
</evidence>
<feature type="region of interest" description="Disordered" evidence="2">
    <location>
        <begin position="386"/>
        <end position="414"/>
    </location>
</feature>
<feature type="compositionally biased region" description="Basic and acidic residues" evidence="2">
    <location>
        <begin position="690"/>
        <end position="734"/>
    </location>
</feature>
<comment type="caution">
    <text evidence="4">The sequence shown here is derived from an EMBL/GenBank/DDBJ whole genome shotgun (WGS) entry which is preliminary data.</text>
</comment>
<protein>
    <recommendedName>
        <fullName evidence="3">RING-type domain-containing protein</fullName>
    </recommendedName>
</protein>
<keyword evidence="5" id="KW-1185">Reference proteome</keyword>
<dbReference type="CDD" id="cd16620">
    <property type="entry name" value="vRING-HC-C4C4_RBBP6"/>
    <property type="match status" value="1"/>
</dbReference>
<feature type="compositionally biased region" description="Basic residues" evidence="2">
    <location>
        <begin position="672"/>
        <end position="689"/>
    </location>
</feature>
<keyword evidence="1" id="KW-0862">Zinc</keyword>
<evidence type="ECO:0000256" key="1">
    <source>
        <dbReference type="PROSITE-ProRule" id="PRU00175"/>
    </source>
</evidence>
<feature type="compositionally biased region" description="Basic residues" evidence="2">
    <location>
        <begin position="735"/>
        <end position="757"/>
    </location>
</feature>
<feature type="compositionally biased region" description="Basic residues" evidence="2">
    <location>
        <begin position="588"/>
        <end position="606"/>
    </location>
</feature>
<name>A0ABR3GA01_9PEZI</name>
<dbReference type="SUPFAM" id="SSF57850">
    <property type="entry name" value="RING/U-box"/>
    <property type="match status" value="1"/>
</dbReference>
<dbReference type="EMBL" id="JBBBZM010000162">
    <property type="protein sequence ID" value="KAL0632575.1"/>
    <property type="molecule type" value="Genomic_DNA"/>
</dbReference>
<feature type="compositionally biased region" description="Basic and acidic residues" evidence="2">
    <location>
        <begin position="758"/>
        <end position="788"/>
    </location>
</feature>
<keyword evidence="1" id="KW-0479">Metal-binding</keyword>
<dbReference type="InterPro" id="IPR013083">
    <property type="entry name" value="Znf_RING/FYVE/PHD"/>
</dbReference>
<evidence type="ECO:0000313" key="4">
    <source>
        <dbReference type="EMBL" id="KAL0632575.1"/>
    </source>
</evidence>
<sequence length="915" mass="102817">MATTQEQPANGLSSIPLPEIPVKLRCTICSELARGASRLPCCEQSICESCHTNLPNVCPVCDHSPLSPDDCKANTALRTTVAVFLRTAEKKHNLLQQKEQKEKAKPTEPKAEVKNAEPESDKIVPVHVSPVQNPLTPPQEVDDSARAEGQQALPQVLQDNTEAVVEQVPAKSHDATPTPSVEQTNGFVDQQNSWFHQQNPNGVGNMQQMQQMFPGHDFSGPNGWNVYNQVLQEMQGGWMNGYGNMMEYPMSSVTQGGGFGGGSFGNMGVNGAGGCHNGHDGMGWNSGWENNVGFNPGMEGTRNGGYYSAASAGGYNHQSHGNLQMPTQQYQNHHFLRQQPYQRGGRGGFVGVARQYSHERQQQQAFQDSQFSQQLQGIDEAVAAVVGSSGDEKKGEKIPSIVSGDPENIADPNDVPIDTSSTVLAGVDPVIEDLADSLNPTAPVNPDMAQYFPPDDFRGPGYQTQFYPPRGSFRGNFRAGYRGDFGMGMRGGTHNIAPIPSVLGDAECDKMPGVGLGVEGAPTGPKALREGVPSVRGVPTRGGAFGRGRGVYAGSSWTRSISPGRARSRSRRRSSATGRDRSRDPSRDRHRKSRSQNRESRHRKQRSPSVGSEPRGRTPKREGEEPISPAQDKELIEIVTGEPDNTDIAQLASAARSKRSREDSDSRERVRSTSRSRSRSADRNHKRSRRDRERRPRTVTESRDREGRDRESKDKESRDKESRDKESRDKDGSSRHHRRSHKHKSSRRHRSRSRSKSPKKDDYPVEDKPTVRDVDGVDGRSRRNSRERERRHKRRSKREESRHRSHRHKSSRHDRHDRHDKDDKYDKDDKHDKDDKYDRRDDRKDSRKDKHEKCEPDAILEKVESHRPAEKDPDRKSIRDSRSRRKPSYKYEDEEDLERRAERDREAERWGGVKK</sequence>